<dbReference type="EMBL" id="CP040812">
    <property type="protein sequence ID" value="QCY69377.1"/>
    <property type="molecule type" value="Genomic_DNA"/>
</dbReference>
<dbReference type="RefSeq" id="WP_139065945.1">
    <property type="nucleotide sequence ID" value="NZ_CP040812.1"/>
</dbReference>
<proteinExistence type="predicted"/>
<organism evidence="2 3">
    <name type="scientific">Antarcticibacterium flavum</name>
    <dbReference type="NCBI Taxonomy" id="2058175"/>
    <lineage>
        <taxon>Bacteria</taxon>
        <taxon>Pseudomonadati</taxon>
        <taxon>Bacteroidota</taxon>
        <taxon>Flavobacteriia</taxon>
        <taxon>Flavobacteriales</taxon>
        <taxon>Flavobacteriaceae</taxon>
        <taxon>Antarcticibacterium</taxon>
    </lineage>
</organism>
<dbReference type="InterPro" id="IPR025877">
    <property type="entry name" value="MobA-like_NTP_Trfase"/>
</dbReference>
<protein>
    <submittedName>
        <fullName evidence="2">Nucleotidyltransferase family protein</fullName>
    </submittedName>
</protein>
<dbReference type="PANTHER" id="PTHR43777:SF1">
    <property type="entry name" value="MOLYBDENUM COFACTOR CYTIDYLYLTRANSFERASE"/>
    <property type="match status" value="1"/>
</dbReference>
<reference evidence="2 3" key="1">
    <citation type="submission" date="2019-06" db="EMBL/GenBank/DDBJ databases">
        <title>Complete genome sequence of Antarcticibacterium flavum KCTC 52984T from an Antarctic marine sediment.</title>
        <authorList>
            <person name="Lee Y.M."/>
            <person name="Shin S.C."/>
        </authorList>
    </citation>
    <scope>NUCLEOTIDE SEQUENCE [LARGE SCALE GENOMIC DNA]</scope>
    <source>
        <strain evidence="2 3">KCTC 52984</strain>
    </source>
</reference>
<dbReference type="CDD" id="cd04182">
    <property type="entry name" value="GT_2_like_f"/>
    <property type="match status" value="1"/>
</dbReference>
<dbReference type="OrthoDB" id="9779263at2"/>
<keyword evidence="3" id="KW-1185">Reference proteome</keyword>
<dbReference type="Gene3D" id="3.90.550.10">
    <property type="entry name" value="Spore Coat Polysaccharide Biosynthesis Protein SpsA, Chain A"/>
    <property type="match status" value="1"/>
</dbReference>
<accession>A0A5B7X1V2</accession>
<gene>
    <name evidence="2" type="ORF">FHG64_08205</name>
</gene>
<dbReference type="PANTHER" id="PTHR43777">
    <property type="entry name" value="MOLYBDENUM COFACTOR CYTIDYLYLTRANSFERASE"/>
    <property type="match status" value="1"/>
</dbReference>
<dbReference type="GO" id="GO:0016779">
    <property type="term" value="F:nucleotidyltransferase activity"/>
    <property type="evidence" value="ECO:0007669"/>
    <property type="project" value="UniProtKB-ARBA"/>
</dbReference>
<dbReference type="InterPro" id="IPR029044">
    <property type="entry name" value="Nucleotide-diphossugar_trans"/>
</dbReference>
<evidence type="ECO:0000313" key="3">
    <source>
        <dbReference type="Proteomes" id="UP000309016"/>
    </source>
</evidence>
<dbReference type="Pfam" id="PF12804">
    <property type="entry name" value="NTP_transf_3"/>
    <property type="match status" value="1"/>
</dbReference>
<feature type="domain" description="MobA-like NTP transferase" evidence="1">
    <location>
        <begin position="10"/>
        <end position="169"/>
    </location>
</feature>
<evidence type="ECO:0000259" key="1">
    <source>
        <dbReference type="Pfam" id="PF12804"/>
    </source>
</evidence>
<dbReference type="KEGG" id="afla:FHG64_08205"/>
<dbReference type="Proteomes" id="UP000309016">
    <property type="component" value="Chromosome"/>
</dbReference>
<dbReference type="SUPFAM" id="SSF53448">
    <property type="entry name" value="Nucleotide-diphospho-sugar transferases"/>
    <property type="match status" value="1"/>
</dbReference>
<keyword evidence="2" id="KW-0808">Transferase</keyword>
<dbReference type="AlphaFoldDB" id="A0A5B7X1V2"/>
<sequence length="202" mass="22367">MTGNRNIGVMILAAGASKRLGQPKQLVEYNDKTLLQHVIDIAGSIDFTSRVLVLGAKAMEISSMTNTNSFQIVINEDWEEGISGSIKKGLTALLDQKHTPEHTLILLADQPFVTRKDLEALIDLQLKENSDATFSEYAGDVGVPALFSGKVFPQLMKLQGDRGAKKLIGNKDFQFQTLRIPKANFDVDTPKDLELLRKQDRI</sequence>
<evidence type="ECO:0000313" key="2">
    <source>
        <dbReference type="EMBL" id="QCY69377.1"/>
    </source>
</evidence>
<name>A0A5B7X1V2_9FLAO</name>